<dbReference type="RefSeq" id="WP_310913750.1">
    <property type="nucleotide sequence ID" value="NZ_JAVLVT010000010.1"/>
</dbReference>
<dbReference type="InterPro" id="IPR058593">
    <property type="entry name" value="ARB_07466-like_C"/>
</dbReference>
<feature type="domain" description="ARB-07466-like C-terminal" evidence="3">
    <location>
        <begin position="226"/>
        <end position="332"/>
    </location>
</feature>
<evidence type="ECO:0000313" key="4">
    <source>
        <dbReference type="EMBL" id="MDS1272180.1"/>
    </source>
</evidence>
<organism evidence="4 5">
    <name type="scientific">Lipingzhangella rawalii</name>
    <dbReference type="NCBI Taxonomy" id="2055835"/>
    <lineage>
        <taxon>Bacteria</taxon>
        <taxon>Bacillati</taxon>
        <taxon>Actinomycetota</taxon>
        <taxon>Actinomycetes</taxon>
        <taxon>Streptosporangiales</taxon>
        <taxon>Nocardiopsidaceae</taxon>
        <taxon>Lipingzhangella</taxon>
    </lineage>
</organism>
<feature type="compositionally biased region" description="Acidic residues" evidence="2">
    <location>
        <begin position="196"/>
        <end position="206"/>
    </location>
</feature>
<evidence type="ECO:0000259" key="3">
    <source>
        <dbReference type="Pfam" id="PF26571"/>
    </source>
</evidence>
<keyword evidence="5" id="KW-1185">Reference proteome</keyword>
<feature type="compositionally biased region" description="Gly residues" evidence="2">
    <location>
        <begin position="208"/>
        <end position="221"/>
    </location>
</feature>
<accession>A0ABU2HBJ4</accession>
<gene>
    <name evidence="4" type="ORF">RIF23_17975</name>
</gene>
<evidence type="ECO:0000256" key="2">
    <source>
        <dbReference type="SAM" id="MobiDB-lite"/>
    </source>
</evidence>
<protein>
    <recommendedName>
        <fullName evidence="3">ARB-07466-like C-terminal domain-containing protein</fullName>
    </recommendedName>
</protein>
<dbReference type="Gene3D" id="6.10.250.3150">
    <property type="match status" value="1"/>
</dbReference>
<reference evidence="5" key="1">
    <citation type="submission" date="2023-07" db="EMBL/GenBank/DDBJ databases">
        <title>Novel species in the genus Lipingzhangella isolated from Sambhar Salt Lake.</title>
        <authorList>
            <person name="Jiya N."/>
            <person name="Kajale S."/>
            <person name="Sharma A."/>
        </authorList>
    </citation>
    <scope>NUCLEOTIDE SEQUENCE [LARGE SCALE GENOMIC DNA]</scope>
    <source>
        <strain evidence="5">LS1_29</strain>
    </source>
</reference>
<comment type="caution">
    <text evidence="4">The sequence shown here is derived from an EMBL/GenBank/DDBJ whole genome shotgun (WGS) entry which is preliminary data.</text>
</comment>
<feature type="region of interest" description="Disordered" evidence="2">
    <location>
        <begin position="194"/>
        <end position="225"/>
    </location>
</feature>
<feature type="region of interest" description="Disordered" evidence="2">
    <location>
        <begin position="1"/>
        <end position="20"/>
    </location>
</feature>
<dbReference type="EMBL" id="JAVLVT010000010">
    <property type="protein sequence ID" value="MDS1272180.1"/>
    <property type="molecule type" value="Genomic_DNA"/>
</dbReference>
<dbReference type="Pfam" id="PF26571">
    <property type="entry name" value="VldE"/>
    <property type="match status" value="1"/>
</dbReference>
<keyword evidence="1" id="KW-0175">Coiled coil</keyword>
<evidence type="ECO:0000256" key="1">
    <source>
        <dbReference type="SAM" id="Coils"/>
    </source>
</evidence>
<dbReference type="Proteomes" id="UP001250214">
    <property type="component" value="Unassembled WGS sequence"/>
</dbReference>
<evidence type="ECO:0000313" key="5">
    <source>
        <dbReference type="Proteomes" id="UP001250214"/>
    </source>
</evidence>
<proteinExistence type="predicted"/>
<name>A0ABU2HBJ4_9ACTN</name>
<feature type="coiled-coil region" evidence="1">
    <location>
        <begin position="45"/>
        <end position="107"/>
    </location>
</feature>
<sequence>MITNSDAAPSPARPWGRRLRHGTGVGLLTGVMLGIPGPAHAEPEEDLEDLSLEELQERAAALEEDYDDELIQFTNAEEAVTSAEEELAELEEDLDEARERVRQLAASTYTGSGVDPALEIVLDGEDLERTLADASMADHLAQNDSQQIDNLIDLQQEAQDAEDEAAEQLAEAADLVDDLEEQRDDVLDMIERYEQEETPAAPEDDTSGTGGGEIGPAGAEGPGFHEVTPRMAAVRDEIIDRFGAPYPVGCYRPGDPGDHGSGRACDFMMSANGQMPTPENQALGQEISDYLVANADRLGVKYVIWEQQIWDARNSSGWTAMEDRGGITANHYDHPHVSVF</sequence>